<keyword evidence="2" id="KW-1185">Reference proteome</keyword>
<name>A0A5B7HNC4_PORTR</name>
<dbReference type="Proteomes" id="UP000324222">
    <property type="component" value="Unassembled WGS sequence"/>
</dbReference>
<reference evidence="1 2" key="1">
    <citation type="submission" date="2019-05" db="EMBL/GenBank/DDBJ databases">
        <title>Another draft genome of Portunus trituberculatus and its Hox gene families provides insights of decapod evolution.</title>
        <authorList>
            <person name="Jeong J.-H."/>
            <person name="Song I."/>
            <person name="Kim S."/>
            <person name="Choi T."/>
            <person name="Kim D."/>
            <person name="Ryu S."/>
            <person name="Kim W."/>
        </authorList>
    </citation>
    <scope>NUCLEOTIDE SEQUENCE [LARGE SCALE GENOMIC DNA]</scope>
    <source>
        <tissue evidence="1">Muscle</tissue>
    </source>
</reference>
<protein>
    <submittedName>
        <fullName evidence="1">Uncharacterized protein</fullName>
    </submittedName>
</protein>
<organism evidence="1 2">
    <name type="scientific">Portunus trituberculatus</name>
    <name type="common">Swimming crab</name>
    <name type="synonym">Neptunus trituberculatus</name>
    <dbReference type="NCBI Taxonomy" id="210409"/>
    <lineage>
        <taxon>Eukaryota</taxon>
        <taxon>Metazoa</taxon>
        <taxon>Ecdysozoa</taxon>
        <taxon>Arthropoda</taxon>
        <taxon>Crustacea</taxon>
        <taxon>Multicrustacea</taxon>
        <taxon>Malacostraca</taxon>
        <taxon>Eumalacostraca</taxon>
        <taxon>Eucarida</taxon>
        <taxon>Decapoda</taxon>
        <taxon>Pleocyemata</taxon>
        <taxon>Brachyura</taxon>
        <taxon>Eubrachyura</taxon>
        <taxon>Portunoidea</taxon>
        <taxon>Portunidae</taxon>
        <taxon>Portuninae</taxon>
        <taxon>Portunus</taxon>
    </lineage>
</organism>
<evidence type="ECO:0000313" key="2">
    <source>
        <dbReference type="Proteomes" id="UP000324222"/>
    </source>
</evidence>
<proteinExistence type="predicted"/>
<comment type="caution">
    <text evidence="1">The sequence shown here is derived from an EMBL/GenBank/DDBJ whole genome shotgun (WGS) entry which is preliminary data.</text>
</comment>
<accession>A0A5B7HNC4</accession>
<dbReference type="EMBL" id="VSRR010037745">
    <property type="protein sequence ID" value="MPC73890.1"/>
    <property type="molecule type" value="Genomic_DNA"/>
</dbReference>
<gene>
    <name evidence="1" type="ORF">E2C01_068231</name>
</gene>
<sequence length="147" mass="16044">MQLQALFWSKDMHLVGGCLERREADWCKYSLLTTPRLFSLSYTNTDVALTIVEYTLLLILNVASRELRRGECGGVRDSAPLPRHDDLPAGSSMLGKATTSAVALPVPTRPCDIHAYAIPGRSRTPLFPNLLARIGPPLEPPGAFTGL</sequence>
<evidence type="ECO:0000313" key="1">
    <source>
        <dbReference type="EMBL" id="MPC73890.1"/>
    </source>
</evidence>
<dbReference type="AlphaFoldDB" id="A0A5B7HNC4"/>